<dbReference type="AlphaFoldDB" id="A0A1A9V9D3"/>
<proteinExistence type="predicted"/>
<sequence length="104" mass="11167">MLLRLLGTYAIFEQLNILHFATGGWLLAAGCWLLPANCWPLAAAYTIIIAGRWLTFAACQSPYDDDNDGNGPKGFDLNACLLALFTLADDTPTVAGSRLTASKC</sequence>
<dbReference type="PROSITE" id="PS51257">
    <property type="entry name" value="PROKAR_LIPOPROTEIN"/>
    <property type="match status" value="1"/>
</dbReference>
<protein>
    <submittedName>
        <fullName evidence="1">Uncharacterized protein</fullName>
    </submittedName>
</protein>
<dbReference type="EnsemblMetazoa" id="GAUT030047-RA">
    <property type="protein sequence ID" value="GAUT030047-PA"/>
    <property type="gene ID" value="GAUT030047"/>
</dbReference>
<evidence type="ECO:0000313" key="1">
    <source>
        <dbReference type="EnsemblMetazoa" id="GAUT030047-PA"/>
    </source>
</evidence>
<keyword evidence="2" id="KW-1185">Reference proteome</keyword>
<dbReference type="VEuPathDB" id="VectorBase:GAUT030047"/>
<evidence type="ECO:0000313" key="2">
    <source>
        <dbReference type="Proteomes" id="UP000078200"/>
    </source>
</evidence>
<name>A0A1A9V9D3_GLOAU</name>
<reference evidence="1" key="1">
    <citation type="submission" date="2020-05" db="UniProtKB">
        <authorList>
            <consortium name="EnsemblMetazoa"/>
        </authorList>
    </citation>
    <scope>IDENTIFICATION</scope>
    <source>
        <strain evidence="1">TTRI</strain>
    </source>
</reference>
<accession>A0A1A9V9D3</accession>
<organism evidence="1 2">
    <name type="scientific">Glossina austeni</name>
    <name type="common">Savannah tsetse fly</name>
    <dbReference type="NCBI Taxonomy" id="7395"/>
    <lineage>
        <taxon>Eukaryota</taxon>
        <taxon>Metazoa</taxon>
        <taxon>Ecdysozoa</taxon>
        <taxon>Arthropoda</taxon>
        <taxon>Hexapoda</taxon>
        <taxon>Insecta</taxon>
        <taxon>Pterygota</taxon>
        <taxon>Neoptera</taxon>
        <taxon>Endopterygota</taxon>
        <taxon>Diptera</taxon>
        <taxon>Brachycera</taxon>
        <taxon>Muscomorpha</taxon>
        <taxon>Hippoboscoidea</taxon>
        <taxon>Glossinidae</taxon>
        <taxon>Glossina</taxon>
    </lineage>
</organism>
<dbReference type="Proteomes" id="UP000078200">
    <property type="component" value="Unassembled WGS sequence"/>
</dbReference>